<evidence type="ECO:0000313" key="2">
    <source>
        <dbReference type="Proteomes" id="UP000193335"/>
    </source>
</evidence>
<dbReference type="RefSeq" id="WP_085398547.1">
    <property type="nucleotide sequence ID" value="NZ_NAFL01000189.1"/>
</dbReference>
<sequence>MTIGFTRLQEYLDAIARKANLDPANSRHGVFWHTTYLAFITGNVPNKHCNGDVVPIIDPTNAVNSAFNQILRGSWCAMPQMPKTGPFLTDDGYFVVLPDGSRVDGPAILADIQGWLAAGAPENGDDKAPPPAPQG</sequence>
<accession>A0A1Y2JZD3</accession>
<protein>
    <submittedName>
        <fullName evidence="1">Uncharacterized protein</fullName>
    </submittedName>
</protein>
<dbReference type="EMBL" id="NAFL01000189">
    <property type="protein sequence ID" value="OSJ36540.1"/>
    <property type="molecule type" value="Genomic_DNA"/>
</dbReference>
<reference evidence="1 2" key="1">
    <citation type="submission" date="2017-03" db="EMBL/GenBank/DDBJ databases">
        <title>Whole genome sequences of fourteen strains of Bradyrhizobium canariense and one strain of Bradyrhizobium japonicum isolated from Lupinus (Papilionoideae: Genisteae) species in Algeria.</title>
        <authorList>
            <person name="Crovadore J."/>
            <person name="Chekireb D."/>
            <person name="Brachmann A."/>
            <person name="Chablais R."/>
            <person name="Cochard B."/>
            <person name="Lefort F."/>
        </authorList>
    </citation>
    <scope>NUCLEOTIDE SEQUENCE [LARGE SCALE GENOMIC DNA]</scope>
    <source>
        <strain evidence="1 2">UBMA197</strain>
    </source>
</reference>
<name>A0A1Y2JZD3_BRAJP</name>
<comment type="caution">
    <text evidence="1">The sequence shown here is derived from an EMBL/GenBank/DDBJ whole genome shotgun (WGS) entry which is preliminary data.</text>
</comment>
<dbReference type="AlphaFoldDB" id="A0A1Y2JZD3"/>
<dbReference type="Proteomes" id="UP000193335">
    <property type="component" value="Unassembled WGS sequence"/>
</dbReference>
<organism evidence="1 2">
    <name type="scientific">Bradyrhizobium japonicum</name>
    <dbReference type="NCBI Taxonomy" id="375"/>
    <lineage>
        <taxon>Bacteria</taxon>
        <taxon>Pseudomonadati</taxon>
        <taxon>Pseudomonadota</taxon>
        <taxon>Alphaproteobacteria</taxon>
        <taxon>Hyphomicrobiales</taxon>
        <taxon>Nitrobacteraceae</taxon>
        <taxon>Bradyrhizobium</taxon>
    </lineage>
</organism>
<gene>
    <name evidence="1" type="ORF">BSZ19_03685</name>
</gene>
<evidence type="ECO:0000313" key="1">
    <source>
        <dbReference type="EMBL" id="OSJ36540.1"/>
    </source>
</evidence>
<proteinExistence type="predicted"/>